<evidence type="ECO:0000313" key="4">
    <source>
        <dbReference type="Proteomes" id="UP001200741"/>
    </source>
</evidence>
<protein>
    <recommendedName>
        <fullName evidence="5">Lipoprotein</fullName>
    </recommendedName>
</protein>
<feature type="region of interest" description="Disordered" evidence="1">
    <location>
        <begin position="84"/>
        <end position="128"/>
    </location>
</feature>
<feature type="signal peptide" evidence="2">
    <location>
        <begin position="1"/>
        <end position="19"/>
    </location>
</feature>
<sequence>MKRLVLLSLPLLMALSACEQLGIDDPVKVAAAKEADAKAIGSACRHAMRAIEDCYVLNPKAQKAAVYAGWREMDEYMRENKLEGIAPVVPRPGAKPAADDAEVKPAEKSADKSSDKPAEKSADKAKAH</sequence>
<evidence type="ECO:0000313" key="3">
    <source>
        <dbReference type="EMBL" id="MCE4554074.1"/>
    </source>
</evidence>
<keyword evidence="4" id="KW-1185">Reference proteome</keyword>
<reference evidence="3 4" key="1">
    <citation type="submission" date="2021-12" db="EMBL/GenBank/DDBJ databases">
        <title>Genome seq of P8.</title>
        <authorList>
            <person name="Seo T."/>
        </authorList>
    </citation>
    <scope>NUCLEOTIDE SEQUENCE [LARGE SCALE GENOMIC DNA]</scope>
    <source>
        <strain evidence="3 4">P8</strain>
    </source>
</reference>
<evidence type="ECO:0000256" key="2">
    <source>
        <dbReference type="SAM" id="SignalP"/>
    </source>
</evidence>
<dbReference type="PROSITE" id="PS51257">
    <property type="entry name" value="PROKAR_LIPOPROTEIN"/>
    <property type="match status" value="1"/>
</dbReference>
<feature type="chain" id="PRO_5045915414" description="Lipoprotein" evidence="2">
    <location>
        <begin position="20"/>
        <end position="128"/>
    </location>
</feature>
<dbReference type="Proteomes" id="UP001200741">
    <property type="component" value="Unassembled WGS sequence"/>
</dbReference>
<dbReference type="EMBL" id="JAJTWU010000002">
    <property type="protein sequence ID" value="MCE4554074.1"/>
    <property type="molecule type" value="Genomic_DNA"/>
</dbReference>
<evidence type="ECO:0000256" key="1">
    <source>
        <dbReference type="SAM" id="MobiDB-lite"/>
    </source>
</evidence>
<dbReference type="RefSeq" id="WP_233370902.1">
    <property type="nucleotide sequence ID" value="NZ_JAJTWU010000002.1"/>
</dbReference>
<feature type="compositionally biased region" description="Basic and acidic residues" evidence="1">
    <location>
        <begin position="97"/>
        <end position="128"/>
    </location>
</feature>
<keyword evidence="2" id="KW-0732">Signal</keyword>
<evidence type="ECO:0008006" key="5">
    <source>
        <dbReference type="Google" id="ProtNLM"/>
    </source>
</evidence>
<organism evidence="3 4">
    <name type="scientific">Pelomonas cellulosilytica</name>
    <dbReference type="NCBI Taxonomy" id="2906762"/>
    <lineage>
        <taxon>Bacteria</taxon>
        <taxon>Pseudomonadati</taxon>
        <taxon>Pseudomonadota</taxon>
        <taxon>Betaproteobacteria</taxon>
        <taxon>Burkholderiales</taxon>
        <taxon>Sphaerotilaceae</taxon>
        <taxon>Roseateles</taxon>
    </lineage>
</organism>
<gene>
    <name evidence="3" type="ORF">LXT13_06365</name>
</gene>
<name>A0ABS8XMR9_9BURK</name>
<accession>A0ABS8XMR9</accession>
<proteinExistence type="predicted"/>
<comment type="caution">
    <text evidence="3">The sequence shown here is derived from an EMBL/GenBank/DDBJ whole genome shotgun (WGS) entry which is preliminary data.</text>
</comment>